<evidence type="ECO:0000256" key="2">
    <source>
        <dbReference type="ARBA" id="ARBA00007118"/>
    </source>
</evidence>
<dbReference type="RefSeq" id="WP_035069339.1">
    <property type="nucleotide sequence ID" value="NZ_JMIH01000010.1"/>
</dbReference>
<comment type="similarity">
    <text evidence="2">Belongs to the nitroreductase family.</text>
</comment>
<dbReference type="GO" id="GO:0016491">
    <property type="term" value="F:oxidoreductase activity"/>
    <property type="evidence" value="ECO:0007669"/>
    <property type="project" value="UniProtKB-KW"/>
</dbReference>
<evidence type="ECO:0000256" key="1">
    <source>
        <dbReference type="ARBA" id="ARBA00001917"/>
    </source>
</evidence>
<dbReference type="OrthoDB" id="9809288at2"/>
<protein>
    <submittedName>
        <fullName evidence="8">Nitroreductase</fullName>
    </submittedName>
</protein>
<dbReference type="SUPFAM" id="SSF55469">
    <property type="entry name" value="FMN-dependent nitroreductase-like"/>
    <property type="match status" value="1"/>
</dbReference>
<keyword evidence="4" id="KW-0288">FMN</keyword>
<dbReference type="InterPro" id="IPR029479">
    <property type="entry name" value="Nitroreductase"/>
</dbReference>
<dbReference type="InterPro" id="IPR033878">
    <property type="entry name" value="NfsB-like"/>
</dbReference>
<keyword evidence="9" id="KW-1185">Reference proteome</keyword>
<feature type="domain" description="Nitroreductase" evidence="7">
    <location>
        <begin position="9"/>
        <end position="183"/>
    </location>
</feature>
<keyword evidence="6" id="KW-0560">Oxidoreductase</keyword>
<gene>
    <name evidence="8" type="ORF">EL17_00415</name>
</gene>
<dbReference type="EMBL" id="JMIH01000010">
    <property type="protein sequence ID" value="KEO75590.1"/>
    <property type="molecule type" value="Genomic_DNA"/>
</dbReference>
<dbReference type="Gene3D" id="3.40.109.10">
    <property type="entry name" value="NADH Oxidase"/>
    <property type="match status" value="1"/>
</dbReference>
<keyword evidence="3" id="KW-0285">Flavoprotein</keyword>
<name>A0A074L550_9BACT</name>
<dbReference type="STRING" id="1048983.EL17_00415"/>
<evidence type="ECO:0000256" key="3">
    <source>
        <dbReference type="ARBA" id="ARBA00022630"/>
    </source>
</evidence>
<dbReference type="InterPro" id="IPR000415">
    <property type="entry name" value="Nitroreductase-like"/>
</dbReference>
<evidence type="ECO:0000313" key="8">
    <source>
        <dbReference type="EMBL" id="KEO75590.1"/>
    </source>
</evidence>
<dbReference type="eggNOG" id="COG0778">
    <property type="taxonomic scope" value="Bacteria"/>
</dbReference>
<evidence type="ECO:0000256" key="6">
    <source>
        <dbReference type="ARBA" id="ARBA00023002"/>
    </source>
</evidence>
<dbReference type="Pfam" id="PF00881">
    <property type="entry name" value="Nitroreductase"/>
    <property type="match status" value="1"/>
</dbReference>
<evidence type="ECO:0000259" key="7">
    <source>
        <dbReference type="Pfam" id="PF00881"/>
    </source>
</evidence>
<proteinExistence type="inferred from homology"/>
<keyword evidence="5" id="KW-0521">NADP</keyword>
<reference evidence="8 9" key="1">
    <citation type="submission" date="2014-04" db="EMBL/GenBank/DDBJ databases">
        <title>Characterization and application of a salt tolerant electro-active bacterium.</title>
        <authorList>
            <person name="Yang L."/>
            <person name="Wei S."/>
            <person name="Tay Q.X.M."/>
        </authorList>
    </citation>
    <scope>NUCLEOTIDE SEQUENCE [LARGE SCALE GENOMIC DNA]</scope>
    <source>
        <strain evidence="8 9">LY1</strain>
    </source>
</reference>
<organism evidence="8 9">
    <name type="scientific">Anditalea andensis</name>
    <dbReference type="NCBI Taxonomy" id="1048983"/>
    <lineage>
        <taxon>Bacteria</taxon>
        <taxon>Pseudomonadati</taxon>
        <taxon>Bacteroidota</taxon>
        <taxon>Cytophagia</taxon>
        <taxon>Cytophagales</taxon>
        <taxon>Cytophagaceae</taxon>
        <taxon>Anditalea</taxon>
    </lineage>
</organism>
<evidence type="ECO:0000256" key="5">
    <source>
        <dbReference type="ARBA" id="ARBA00022857"/>
    </source>
</evidence>
<dbReference type="PANTHER" id="PTHR43673:SF2">
    <property type="entry name" value="NITROREDUCTASE"/>
    <property type="match status" value="1"/>
</dbReference>
<comment type="caution">
    <text evidence="8">The sequence shown here is derived from an EMBL/GenBank/DDBJ whole genome shotgun (WGS) entry which is preliminary data.</text>
</comment>
<evidence type="ECO:0000256" key="4">
    <source>
        <dbReference type="ARBA" id="ARBA00022643"/>
    </source>
</evidence>
<dbReference type="Proteomes" id="UP000027821">
    <property type="component" value="Unassembled WGS sequence"/>
</dbReference>
<evidence type="ECO:0000313" key="9">
    <source>
        <dbReference type="Proteomes" id="UP000027821"/>
    </source>
</evidence>
<accession>A0A074L550</accession>
<sequence length="209" mass="23532">MDLIEVMNWRYAVKKFSKVKVTEEKINRIIDAVALSASSTGLQPYRIILIKNKAIREELAKDSFNKQIAESSHLMVFAAFDSITKERIQDLIKLMAETRGVAEADLADYKHSLEGGLLSRTDEDNFIWSSRQAYIALGTALIAAANLQVDTTPMEGFNNEKLDELLNLKEAGLKSVVLLSLGYRDAENDFLVNQKKVRLPKSELVREIV</sequence>
<comment type="cofactor">
    <cofactor evidence="1">
        <name>FMN</name>
        <dbReference type="ChEBI" id="CHEBI:58210"/>
    </cofactor>
</comment>
<dbReference type="AlphaFoldDB" id="A0A074L550"/>
<dbReference type="PANTHER" id="PTHR43673">
    <property type="entry name" value="NAD(P)H NITROREDUCTASE YDGI-RELATED"/>
    <property type="match status" value="1"/>
</dbReference>
<dbReference type="CDD" id="cd02149">
    <property type="entry name" value="NfsB-like"/>
    <property type="match status" value="1"/>
</dbReference>